<accession>A0A0F9RRD7</accession>
<name>A0A0F9RRD7_9ZZZZ</name>
<dbReference type="AlphaFoldDB" id="A0A0F9RRD7"/>
<comment type="caution">
    <text evidence="1">The sequence shown here is derived from an EMBL/GenBank/DDBJ whole genome shotgun (WGS) entry which is preliminary data.</text>
</comment>
<gene>
    <name evidence="1" type="ORF">LCGC14_0546000</name>
</gene>
<organism evidence="1">
    <name type="scientific">marine sediment metagenome</name>
    <dbReference type="NCBI Taxonomy" id="412755"/>
    <lineage>
        <taxon>unclassified sequences</taxon>
        <taxon>metagenomes</taxon>
        <taxon>ecological metagenomes</taxon>
    </lineage>
</organism>
<evidence type="ECO:0000313" key="1">
    <source>
        <dbReference type="EMBL" id="KKN59045.1"/>
    </source>
</evidence>
<protein>
    <submittedName>
        <fullName evidence="1">Uncharacterized protein</fullName>
    </submittedName>
</protein>
<dbReference type="EMBL" id="LAZR01000741">
    <property type="protein sequence ID" value="KKN59045.1"/>
    <property type="molecule type" value="Genomic_DNA"/>
</dbReference>
<sequence length="54" mass="6521">MENEKQLENIAKELILKSKMMENMPRLSDNDEHNEILQNIKIDEELEMSDYLNR</sequence>
<proteinExistence type="predicted"/>
<reference evidence="1" key="1">
    <citation type="journal article" date="2015" name="Nature">
        <title>Complex archaea that bridge the gap between prokaryotes and eukaryotes.</title>
        <authorList>
            <person name="Spang A."/>
            <person name="Saw J.H."/>
            <person name="Jorgensen S.L."/>
            <person name="Zaremba-Niedzwiedzka K."/>
            <person name="Martijn J."/>
            <person name="Lind A.E."/>
            <person name="van Eijk R."/>
            <person name="Schleper C."/>
            <person name="Guy L."/>
            <person name="Ettema T.J."/>
        </authorList>
    </citation>
    <scope>NUCLEOTIDE SEQUENCE</scope>
</reference>